<sequence>MKIISRYLVREITGPFILGLLFFNFVLFVGIIFDLMELIFVENISPLQVGKLVLFKVPAFFDIVIPMSVLFAGLLGFGRLSADGEIIALRSSGVSLFQISTPLLVVVFILTCFALYFSAYVTPWCNRHYKQIYREILLKRPTLKIKERAIADFKGKKLYVRHLDRENNEMEEVILYEFLPRPVRRFPQITLAQRGRFEKDALYLEEVTVYRIGENYRITQRGKFDLQTLYISSEIPKLGFKEVTSEEMSLEELRKKLEEERAKKRLNEEKIRKIAIDFHTRIALPLATFFIGILSIPLGIKLERGEKSISLGVSLGIVVVYYLFLSAGQFLAREGIVPPFLAVWFPNILIIIATIYLNLMLRNL</sequence>
<feature type="transmembrane region" description="Helical" evidence="7">
    <location>
        <begin position="12"/>
        <end position="33"/>
    </location>
</feature>
<keyword evidence="2" id="KW-1003">Cell membrane</keyword>
<evidence type="ECO:0000256" key="1">
    <source>
        <dbReference type="ARBA" id="ARBA00004651"/>
    </source>
</evidence>
<evidence type="ECO:0000256" key="5">
    <source>
        <dbReference type="ARBA" id="ARBA00023136"/>
    </source>
</evidence>
<evidence type="ECO:0000313" key="8">
    <source>
        <dbReference type="EMBL" id="RLE07003.1"/>
    </source>
</evidence>
<feature type="coiled-coil region" evidence="6">
    <location>
        <begin position="240"/>
        <end position="274"/>
    </location>
</feature>
<evidence type="ECO:0000256" key="4">
    <source>
        <dbReference type="ARBA" id="ARBA00022989"/>
    </source>
</evidence>
<name>A0A497E1J5_UNCAE</name>
<evidence type="ECO:0000256" key="3">
    <source>
        <dbReference type="ARBA" id="ARBA00022692"/>
    </source>
</evidence>
<evidence type="ECO:0000256" key="6">
    <source>
        <dbReference type="SAM" id="Coils"/>
    </source>
</evidence>
<dbReference type="EMBL" id="QMPZ01000205">
    <property type="protein sequence ID" value="RLE07003.1"/>
    <property type="molecule type" value="Genomic_DNA"/>
</dbReference>
<evidence type="ECO:0008006" key="10">
    <source>
        <dbReference type="Google" id="ProtNLM"/>
    </source>
</evidence>
<feature type="transmembrane region" description="Helical" evidence="7">
    <location>
        <begin position="312"/>
        <end position="332"/>
    </location>
</feature>
<gene>
    <name evidence="8" type="ORF">DRJ00_08840</name>
</gene>
<evidence type="ECO:0000256" key="2">
    <source>
        <dbReference type="ARBA" id="ARBA00022475"/>
    </source>
</evidence>
<feature type="transmembrane region" description="Helical" evidence="7">
    <location>
        <begin position="344"/>
        <end position="361"/>
    </location>
</feature>
<dbReference type="GO" id="GO:0043190">
    <property type="term" value="C:ATP-binding cassette (ABC) transporter complex"/>
    <property type="evidence" value="ECO:0007669"/>
    <property type="project" value="TreeGrafter"/>
</dbReference>
<dbReference type="InterPro" id="IPR005495">
    <property type="entry name" value="LptG/LptF_permease"/>
</dbReference>
<keyword evidence="5 7" id="KW-0472">Membrane</keyword>
<dbReference type="PANTHER" id="PTHR33529:SF6">
    <property type="entry name" value="YJGP_YJGQ FAMILY PERMEASE"/>
    <property type="match status" value="1"/>
</dbReference>
<keyword evidence="4 7" id="KW-1133">Transmembrane helix</keyword>
<proteinExistence type="predicted"/>
<accession>A0A497E1J5</accession>
<feature type="transmembrane region" description="Helical" evidence="7">
    <location>
        <begin position="96"/>
        <end position="117"/>
    </location>
</feature>
<organism evidence="8 9">
    <name type="scientific">Aerophobetes bacterium</name>
    <dbReference type="NCBI Taxonomy" id="2030807"/>
    <lineage>
        <taxon>Bacteria</taxon>
        <taxon>Candidatus Aerophobota</taxon>
    </lineage>
</organism>
<dbReference type="GO" id="GO:0015920">
    <property type="term" value="P:lipopolysaccharide transport"/>
    <property type="evidence" value="ECO:0007669"/>
    <property type="project" value="TreeGrafter"/>
</dbReference>
<feature type="transmembrane region" description="Helical" evidence="7">
    <location>
        <begin position="282"/>
        <end position="300"/>
    </location>
</feature>
<keyword evidence="6" id="KW-0175">Coiled coil</keyword>
<dbReference type="AlphaFoldDB" id="A0A497E1J5"/>
<protein>
    <recommendedName>
        <fullName evidence="10">YjgP/YjgQ family permease</fullName>
    </recommendedName>
</protein>
<reference evidence="8 9" key="1">
    <citation type="submission" date="2018-06" db="EMBL/GenBank/DDBJ databases">
        <title>Extensive metabolic versatility and redundancy in microbially diverse, dynamic hydrothermal sediments.</title>
        <authorList>
            <person name="Dombrowski N."/>
            <person name="Teske A."/>
            <person name="Baker B.J."/>
        </authorList>
    </citation>
    <scope>NUCLEOTIDE SEQUENCE [LARGE SCALE GENOMIC DNA]</scope>
    <source>
        <strain evidence="8">B47_G16</strain>
    </source>
</reference>
<comment type="subcellular location">
    <subcellularLocation>
        <location evidence="1">Cell membrane</location>
        <topology evidence="1">Multi-pass membrane protein</topology>
    </subcellularLocation>
</comment>
<evidence type="ECO:0000313" key="9">
    <source>
        <dbReference type="Proteomes" id="UP000279422"/>
    </source>
</evidence>
<dbReference type="Proteomes" id="UP000279422">
    <property type="component" value="Unassembled WGS sequence"/>
</dbReference>
<dbReference type="PANTHER" id="PTHR33529">
    <property type="entry name" value="SLR0882 PROTEIN-RELATED"/>
    <property type="match status" value="1"/>
</dbReference>
<evidence type="ECO:0000256" key="7">
    <source>
        <dbReference type="SAM" id="Phobius"/>
    </source>
</evidence>
<keyword evidence="3 7" id="KW-0812">Transmembrane</keyword>
<feature type="transmembrane region" description="Helical" evidence="7">
    <location>
        <begin position="53"/>
        <end position="75"/>
    </location>
</feature>
<comment type="caution">
    <text evidence="8">The sequence shown here is derived from an EMBL/GenBank/DDBJ whole genome shotgun (WGS) entry which is preliminary data.</text>
</comment>
<dbReference type="Pfam" id="PF03739">
    <property type="entry name" value="LptF_LptG"/>
    <property type="match status" value="1"/>
</dbReference>